<dbReference type="InterPro" id="IPR050482">
    <property type="entry name" value="Sensor_HK_TwoCompSys"/>
</dbReference>
<keyword evidence="22" id="KW-1185">Reference proteome</keyword>
<dbReference type="GO" id="GO:0000155">
    <property type="term" value="F:phosphorelay sensor kinase activity"/>
    <property type="evidence" value="ECO:0007669"/>
    <property type="project" value="InterPro"/>
</dbReference>
<dbReference type="AlphaFoldDB" id="A0A4R6QGP5"/>
<sequence length="444" mass="52043">MYSDDTFFIELCFYSVGFLSLAGAISLFLNFYFSSKVYRFYSVYLAVLIAFVLVVYYKNTGDFPAKTERRRNMNLLVDILQMASHFLFCAFVYFAMVIEDERFRKLRVYFRIFIWFTFVYTIAVIVFPRFMSRDFVVFLITRIVVIGLSIVFYIHLIKNLDRVFFRYLFAATTFVFISGFLALWDSFSTEGNSKYTGFDYLCYGFFLENLCFVGAFVYRYFKVNKEKKEAEQLYETQLYATKYEIQQLTMDNIGKEIHDNIGQKLTLASIYTQQLEHENTSADTKEAIGNISGILNETLWEMRELTKSLTQNSIAEQMIYDLIEKECERVEKLKIIKAKFLCYNKKLEIETEIKTIIVRIVQEFIQNSIKHSECETISIVMHSNSGKIVLVLTDDGKGFDTEQRYTNGMGLKNMKKRVKMLQGTFVLESKLNFGTKITITLPIE</sequence>
<protein>
    <recommendedName>
        <fullName evidence="5">Oxygen sensor histidine kinase NreB</fullName>
        <ecNumber evidence="4">2.7.13.3</ecNumber>
    </recommendedName>
    <alternativeName>
        <fullName evidence="18">Nitrogen regulation protein B</fullName>
    </alternativeName>
</protein>
<evidence type="ECO:0000256" key="7">
    <source>
        <dbReference type="ARBA" id="ARBA00022490"/>
    </source>
</evidence>
<evidence type="ECO:0000256" key="6">
    <source>
        <dbReference type="ARBA" id="ARBA00022485"/>
    </source>
</evidence>
<evidence type="ECO:0000256" key="1">
    <source>
        <dbReference type="ARBA" id="ARBA00000085"/>
    </source>
</evidence>
<dbReference type="GO" id="GO:0046983">
    <property type="term" value="F:protein dimerization activity"/>
    <property type="evidence" value="ECO:0007669"/>
    <property type="project" value="InterPro"/>
</dbReference>
<accession>A0A4R6QGP5</accession>
<dbReference type="EC" id="2.7.13.3" evidence="4"/>
<keyword evidence="12 21" id="KW-0418">Kinase</keyword>
<dbReference type="PRINTS" id="PR00344">
    <property type="entry name" value="BCTRLSENSOR"/>
</dbReference>
<comment type="subcellular location">
    <subcellularLocation>
        <location evidence="3">Cytoplasm</location>
    </subcellularLocation>
</comment>
<dbReference type="Proteomes" id="UP000295260">
    <property type="component" value="Unassembled WGS sequence"/>
</dbReference>
<keyword evidence="16" id="KW-0411">Iron-sulfur</keyword>
<dbReference type="InterPro" id="IPR011712">
    <property type="entry name" value="Sig_transdc_His_kin_sub3_dim/P"/>
</dbReference>
<dbReference type="SUPFAM" id="SSF55874">
    <property type="entry name" value="ATPase domain of HSP90 chaperone/DNA topoisomerase II/histidine kinase"/>
    <property type="match status" value="1"/>
</dbReference>
<keyword evidence="13" id="KW-0067">ATP-binding</keyword>
<organism evidence="21 22">
    <name type="scientific">Flavobacterium dankookense</name>
    <dbReference type="NCBI Taxonomy" id="706186"/>
    <lineage>
        <taxon>Bacteria</taxon>
        <taxon>Pseudomonadati</taxon>
        <taxon>Bacteroidota</taxon>
        <taxon>Flavobacteriia</taxon>
        <taxon>Flavobacteriales</taxon>
        <taxon>Flavobacteriaceae</taxon>
        <taxon>Flavobacterium</taxon>
    </lineage>
</organism>
<evidence type="ECO:0000256" key="18">
    <source>
        <dbReference type="ARBA" id="ARBA00030800"/>
    </source>
</evidence>
<comment type="cofactor">
    <cofactor evidence="2">
        <name>[4Fe-4S] cluster</name>
        <dbReference type="ChEBI" id="CHEBI:49883"/>
    </cofactor>
</comment>
<comment type="catalytic activity">
    <reaction evidence="1">
        <text>ATP + protein L-histidine = ADP + protein N-phospho-L-histidine.</text>
        <dbReference type="EC" id="2.7.13.3"/>
    </reaction>
</comment>
<evidence type="ECO:0000256" key="8">
    <source>
        <dbReference type="ARBA" id="ARBA00022553"/>
    </source>
</evidence>
<evidence type="ECO:0000256" key="11">
    <source>
        <dbReference type="ARBA" id="ARBA00022741"/>
    </source>
</evidence>
<name>A0A4R6QGP5_9FLAO</name>
<feature type="transmembrane region" description="Helical" evidence="19">
    <location>
        <begin position="79"/>
        <end position="96"/>
    </location>
</feature>
<evidence type="ECO:0000256" key="9">
    <source>
        <dbReference type="ARBA" id="ARBA00022679"/>
    </source>
</evidence>
<evidence type="ECO:0000256" key="12">
    <source>
        <dbReference type="ARBA" id="ARBA00022777"/>
    </source>
</evidence>
<dbReference type="GO" id="GO:0005524">
    <property type="term" value="F:ATP binding"/>
    <property type="evidence" value="ECO:0007669"/>
    <property type="project" value="UniProtKB-KW"/>
</dbReference>
<feature type="domain" description="Histidine kinase" evidence="20">
    <location>
        <begin position="357"/>
        <end position="444"/>
    </location>
</feature>
<keyword evidence="9" id="KW-0808">Transferase</keyword>
<feature type="transmembrane region" description="Helical" evidence="19">
    <location>
        <begin position="136"/>
        <end position="156"/>
    </location>
</feature>
<dbReference type="GO" id="GO:0016020">
    <property type="term" value="C:membrane"/>
    <property type="evidence" value="ECO:0007669"/>
    <property type="project" value="InterPro"/>
</dbReference>
<evidence type="ECO:0000256" key="4">
    <source>
        <dbReference type="ARBA" id="ARBA00012438"/>
    </source>
</evidence>
<dbReference type="PANTHER" id="PTHR24421:SF10">
    <property type="entry name" value="NITRATE_NITRITE SENSOR PROTEIN NARQ"/>
    <property type="match status" value="1"/>
</dbReference>
<reference evidence="21 22" key="1">
    <citation type="submission" date="2019-03" db="EMBL/GenBank/DDBJ databases">
        <title>Genomic Encyclopedia of Archaeal and Bacterial Type Strains, Phase II (KMG-II): from individual species to whole genera.</title>
        <authorList>
            <person name="Goeker M."/>
        </authorList>
    </citation>
    <scope>NUCLEOTIDE SEQUENCE [LARGE SCALE GENOMIC DNA]</scope>
    <source>
        <strain evidence="21 22">DSM 25687</strain>
    </source>
</reference>
<dbReference type="GO" id="GO:0051539">
    <property type="term" value="F:4 iron, 4 sulfur cluster binding"/>
    <property type="evidence" value="ECO:0007669"/>
    <property type="project" value="UniProtKB-KW"/>
</dbReference>
<evidence type="ECO:0000256" key="19">
    <source>
        <dbReference type="SAM" id="Phobius"/>
    </source>
</evidence>
<evidence type="ECO:0000256" key="13">
    <source>
        <dbReference type="ARBA" id="ARBA00022840"/>
    </source>
</evidence>
<comment type="function">
    <text evidence="17">Member of the two-component regulatory system NreB/NreC involved in the control of dissimilatory nitrate/nitrite reduction in response to oxygen. NreB functions as a direct oxygen sensor histidine kinase which is autophosphorylated, in the absence of oxygen, probably at the conserved histidine residue, and transfers its phosphate group probably to a conserved aspartate residue of NreC. NreB/NreC activates the expression of the nitrate (narGHJI) and nitrite (nir) reductase operons, as well as the putative nitrate transporter gene narT.</text>
</comment>
<keyword evidence="6" id="KW-0004">4Fe-4S</keyword>
<feature type="transmembrane region" description="Helical" evidence="19">
    <location>
        <begin position="203"/>
        <end position="221"/>
    </location>
</feature>
<keyword evidence="19" id="KW-1133">Transmembrane helix</keyword>
<keyword evidence="14" id="KW-0408">Iron</keyword>
<dbReference type="Pfam" id="PF02518">
    <property type="entry name" value="HATPase_c"/>
    <property type="match status" value="1"/>
</dbReference>
<evidence type="ECO:0000256" key="3">
    <source>
        <dbReference type="ARBA" id="ARBA00004496"/>
    </source>
</evidence>
<dbReference type="Gene3D" id="3.30.565.10">
    <property type="entry name" value="Histidine kinase-like ATPase, C-terminal domain"/>
    <property type="match status" value="1"/>
</dbReference>
<dbReference type="Pfam" id="PF07730">
    <property type="entry name" value="HisKA_3"/>
    <property type="match status" value="1"/>
</dbReference>
<evidence type="ECO:0000313" key="22">
    <source>
        <dbReference type="Proteomes" id="UP000295260"/>
    </source>
</evidence>
<keyword evidence="19" id="KW-0472">Membrane</keyword>
<dbReference type="SMART" id="SM00387">
    <property type="entry name" value="HATPase_c"/>
    <property type="match status" value="1"/>
</dbReference>
<keyword evidence="11" id="KW-0547">Nucleotide-binding</keyword>
<evidence type="ECO:0000256" key="10">
    <source>
        <dbReference type="ARBA" id="ARBA00022723"/>
    </source>
</evidence>
<keyword evidence="15" id="KW-0902">Two-component regulatory system</keyword>
<feature type="transmembrane region" description="Helical" evidence="19">
    <location>
        <begin position="108"/>
        <end position="130"/>
    </location>
</feature>
<dbReference type="GO" id="GO:0046872">
    <property type="term" value="F:metal ion binding"/>
    <property type="evidence" value="ECO:0007669"/>
    <property type="project" value="UniProtKB-KW"/>
</dbReference>
<dbReference type="EMBL" id="SNXR01000011">
    <property type="protein sequence ID" value="TDP60719.1"/>
    <property type="molecule type" value="Genomic_DNA"/>
</dbReference>
<feature type="transmembrane region" description="Helical" evidence="19">
    <location>
        <begin position="6"/>
        <end position="33"/>
    </location>
</feature>
<evidence type="ECO:0000256" key="2">
    <source>
        <dbReference type="ARBA" id="ARBA00001966"/>
    </source>
</evidence>
<evidence type="ECO:0000256" key="14">
    <source>
        <dbReference type="ARBA" id="ARBA00023004"/>
    </source>
</evidence>
<evidence type="ECO:0000256" key="16">
    <source>
        <dbReference type="ARBA" id="ARBA00023014"/>
    </source>
</evidence>
<keyword evidence="19" id="KW-0812">Transmembrane</keyword>
<evidence type="ECO:0000256" key="15">
    <source>
        <dbReference type="ARBA" id="ARBA00023012"/>
    </source>
</evidence>
<dbReference type="OrthoDB" id="9760839at2"/>
<gene>
    <name evidence="21" type="ORF">BC748_0317</name>
</gene>
<evidence type="ECO:0000313" key="21">
    <source>
        <dbReference type="EMBL" id="TDP60719.1"/>
    </source>
</evidence>
<keyword evidence="7" id="KW-0963">Cytoplasm</keyword>
<feature type="transmembrane region" description="Helical" evidence="19">
    <location>
        <begin position="40"/>
        <end position="59"/>
    </location>
</feature>
<dbReference type="PANTHER" id="PTHR24421">
    <property type="entry name" value="NITRATE/NITRITE SENSOR PROTEIN NARX-RELATED"/>
    <property type="match status" value="1"/>
</dbReference>
<keyword evidence="10" id="KW-0479">Metal-binding</keyword>
<dbReference type="GO" id="GO:0005737">
    <property type="term" value="C:cytoplasm"/>
    <property type="evidence" value="ECO:0007669"/>
    <property type="project" value="UniProtKB-SubCell"/>
</dbReference>
<feature type="transmembrane region" description="Helical" evidence="19">
    <location>
        <begin position="163"/>
        <end position="183"/>
    </location>
</feature>
<keyword evidence="8" id="KW-0597">Phosphoprotein</keyword>
<proteinExistence type="predicted"/>
<dbReference type="InterPro" id="IPR004358">
    <property type="entry name" value="Sig_transdc_His_kin-like_C"/>
</dbReference>
<dbReference type="InterPro" id="IPR005467">
    <property type="entry name" value="His_kinase_dom"/>
</dbReference>
<dbReference type="PROSITE" id="PS50109">
    <property type="entry name" value="HIS_KIN"/>
    <property type="match status" value="1"/>
</dbReference>
<evidence type="ECO:0000256" key="5">
    <source>
        <dbReference type="ARBA" id="ARBA00017322"/>
    </source>
</evidence>
<dbReference type="Gene3D" id="1.20.5.1930">
    <property type="match status" value="1"/>
</dbReference>
<dbReference type="InterPro" id="IPR036890">
    <property type="entry name" value="HATPase_C_sf"/>
</dbReference>
<dbReference type="InterPro" id="IPR003594">
    <property type="entry name" value="HATPase_dom"/>
</dbReference>
<evidence type="ECO:0000259" key="20">
    <source>
        <dbReference type="PROSITE" id="PS50109"/>
    </source>
</evidence>
<comment type="caution">
    <text evidence="21">The sequence shown here is derived from an EMBL/GenBank/DDBJ whole genome shotgun (WGS) entry which is preliminary data.</text>
</comment>
<dbReference type="CDD" id="cd16917">
    <property type="entry name" value="HATPase_UhpB-NarQ-NarX-like"/>
    <property type="match status" value="1"/>
</dbReference>
<evidence type="ECO:0000256" key="17">
    <source>
        <dbReference type="ARBA" id="ARBA00024827"/>
    </source>
</evidence>